<dbReference type="EMBL" id="JAKWBI020000261">
    <property type="protein sequence ID" value="KAJ2897672.1"/>
    <property type="molecule type" value="Genomic_DNA"/>
</dbReference>
<feature type="compositionally biased region" description="Low complexity" evidence="1">
    <location>
        <begin position="222"/>
        <end position="235"/>
    </location>
</feature>
<accession>A0AAD5RLJ3</accession>
<organism evidence="2 3">
    <name type="scientific">Zalerion maritima</name>
    <dbReference type="NCBI Taxonomy" id="339359"/>
    <lineage>
        <taxon>Eukaryota</taxon>
        <taxon>Fungi</taxon>
        <taxon>Dikarya</taxon>
        <taxon>Ascomycota</taxon>
        <taxon>Pezizomycotina</taxon>
        <taxon>Sordariomycetes</taxon>
        <taxon>Lulworthiomycetidae</taxon>
        <taxon>Lulworthiales</taxon>
        <taxon>Lulworthiaceae</taxon>
        <taxon>Zalerion</taxon>
    </lineage>
</organism>
<keyword evidence="3" id="KW-1185">Reference proteome</keyword>
<feature type="compositionally biased region" description="Basic residues" evidence="1">
    <location>
        <begin position="205"/>
        <end position="221"/>
    </location>
</feature>
<feature type="compositionally biased region" description="Polar residues" evidence="1">
    <location>
        <begin position="236"/>
        <end position="251"/>
    </location>
</feature>
<reference evidence="2" key="1">
    <citation type="submission" date="2022-07" db="EMBL/GenBank/DDBJ databases">
        <title>Draft genome sequence of Zalerion maritima ATCC 34329, a (micro)plastics degrading marine fungus.</title>
        <authorList>
            <person name="Paco A."/>
            <person name="Goncalves M.F.M."/>
            <person name="Rocha-Santos T.A.P."/>
            <person name="Alves A."/>
        </authorList>
    </citation>
    <scope>NUCLEOTIDE SEQUENCE</scope>
    <source>
        <strain evidence="2">ATCC 34329</strain>
    </source>
</reference>
<comment type="caution">
    <text evidence="2">The sequence shown here is derived from an EMBL/GenBank/DDBJ whole genome shotgun (WGS) entry which is preliminary data.</text>
</comment>
<feature type="region of interest" description="Disordered" evidence="1">
    <location>
        <begin position="171"/>
        <end position="261"/>
    </location>
</feature>
<sequence>MNAVYRREREEGWERVRQLEEQLRRDREENEYIEEAQRRRDQDIRVLLGRPVPDEIPRVIDQDVGRNRFSLLRASRQATGLGGQARSRHDEPSAMFGSSRHHAVVTEQRANQRINRVKKVYSESRFSFELMNKELDEKMKEARGGGRVTQKDRDDIMAAVFENIERVKRERAKRGIPDNEDTAANEAVPKPDEHADIGYADKTVNNKKKRKLLAKKRKFKNVKSSNSSDIDIQQSEAQGTRQTQTEQTYITANGDAMDVDS</sequence>
<dbReference type="Proteomes" id="UP001201980">
    <property type="component" value="Unassembled WGS sequence"/>
</dbReference>
<name>A0AAD5RLJ3_9PEZI</name>
<evidence type="ECO:0000313" key="3">
    <source>
        <dbReference type="Proteomes" id="UP001201980"/>
    </source>
</evidence>
<dbReference type="AlphaFoldDB" id="A0AAD5RLJ3"/>
<feature type="region of interest" description="Disordered" evidence="1">
    <location>
        <begin position="79"/>
        <end position="100"/>
    </location>
</feature>
<proteinExistence type="predicted"/>
<gene>
    <name evidence="2" type="ORF">MKZ38_004497</name>
</gene>
<protein>
    <submittedName>
        <fullName evidence="2">Uncharacterized protein</fullName>
    </submittedName>
</protein>
<evidence type="ECO:0000313" key="2">
    <source>
        <dbReference type="EMBL" id="KAJ2897672.1"/>
    </source>
</evidence>
<evidence type="ECO:0000256" key="1">
    <source>
        <dbReference type="SAM" id="MobiDB-lite"/>
    </source>
</evidence>